<dbReference type="PANTHER" id="PTHR42784:SF1">
    <property type="entry name" value="PYRANOSE 2-OXIDASE"/>
    <property type="match status" value="1"/>
</dbReference>
<organism evidence="9 11">
    <name type="scientific">Pseudomonas helleri</name>
    <dbReference type="NCBI Taxonomy" id="1608996"/>
    <lineage>
        <taxon>Bacteria</taxon>
        <taxon>Pseudomonadati</taxon>
        <taxon>Pseudomonadota</taxon>
        <taxon>Gammaproteobacteria</taxon>
        <taxon>Pseudomonadales</taxon>
        <taxon>Pseudomonadaceae</taxon>
        <taxon>Pseudomonas</taxon>
    </lineage>
</organism>
<dbReference type="EMBL" id="WIVV01000155">
    <property type="protein sequence ID" value="MQU45358.1"/>
    <property type="molecule type" value="Genomic_DNA"/>
</dbReference>
<evidence type="ECO:0000256" key="2">
    <source>
        <dbReference type="ARBA" id="ARBA00010790"/>
    </source>
</evidence>
<keyword evidence="12" id="KW-1185">Reference proteome</keyword>
<evidence type="ECO:0000313" key="10">
    <source>
        <dbReference type="Proteomes" id="UP000447574"/>
    </source>
</evidence>
<name>A0A6I1WT20_9PSED</name>
<dbReference type="EMBL" id="WIWF01000014">
    <property type="protein sequence ID" value="MQT73792.1"/>
    <property type="molecule type" value="Genomic_DNA"/>
</dbReference>
<feature type="domain" description="FAD dependent oxidoreductase" evidence="6">
    <location>
        <begin position="7"/>
        <end position="39"/>
    </location>
</feature>
<dbReference type="InterPro" id="IPR006076">
    <property type="entry name" value="FAD-dep_OxRdtase"/>
</dbReference>
<evidence type="ECO:0000256" key="5">
    <source>
        <dbReference type="ARBA" id="ARBA00023002"/>
    </source>
</evidence>
<dbReference type="InterPro" id="IPR036188">
    <property type="entry name" value="FAD/NAD-bd_sf"/>
</dbReference>
<evidence type="ECO:0000313" key="11">
    <source>
        <dbReference type="Proteomes" id="UP000466863"/>
    </source>
</evidence>
<gene>
    <name evidence="9" type="ORF">GHO28_23070</name>
    <name evidence="8" type="ORF">GHO30_16825</name>
    <name evidence="7" type="ORF">GHO37_05690</name>
</gene>
<evidence type="ECO:0000259" key="6">
    <source>
        <dbReference type="Pfam" id="PF01266"/>
    </source>
</evidence>
<comment type="cofactor">
    <cofactor evidence="1">
        <name>FAD</name>
        <dbReference type="ChEBI" id="CHEBI:57692"/>
    </cofactor>
</comment>
<dbReference type="Proteomes" id="UP000447574">
    <property type="component" value="Unassembled WGS sequence"/>
</dbReference>
<dbReference type="InterPro" id="IPR051473">
    <property type="entry name" value="P2Ox-like"/>
</dbReference>
<dbReference type="RefSeq" id="WP_153351105.1">
    <property type="nucleotide sequence ID" value="NZ_JBQQLO010000043.1"/>
</dbReference>
<reference evidence="10 11" key="1">
    <citation type="submission" date="2019-10" db="EMBL/GenBank/DDBJ databases">
        <title>Evaluation of single-gene subtyping targets for Pseudomonas.</title>
        <authorList>
            <person name="Reichler S.J."/>
            <person name="Orsi R.H."/>
            <person name="Wiedmann M."/>
            <person name="Martin N.H."/>
            <person name="Murphy S.I."/>
        </authorList>
    </citation>
    <scope>NUCLEOTIDE SEQUENCE [LARGE SCALE GENOMIC DNA]</scope>
    <source>
        <strain evidence="9 11">FSL R10-1876</strain>
        <strain evidence="8 12">FSL R10-2107</strain>
        <strain evidence="7 10">FSL R10-2932</strain>
    </source>
</reference>
<comment type="caution">
    <text evidence="9">The sequence shown here is derived from an EMBL/GenBank/DDBJ whole genome shotgun (WGS) entry which is preliminary data.</text>
</comment>
<evidence type="ECO:0000256" key="4">
    <source>
        <dbReference type="ARBA" id="ARBA00022827"/>
    </source>
</evidence>
<keyword evidence="5" id="KW-0560">Oxidoreductase</keyword>
<sequence>MSDYDADVIVVGSGSLGSMVALELARAGKKVIVLEAGPETTDWKVTDNFRNSARQNNFNALFPDVPYAPNSFSPGYISPHLEGIEVFPGTLRSVGGTSRHWTAAT</sequence>
<evidence type="ECO:0000313" key="9">
    <source>
        <dbReference type="EMBL" id="MQU45358.1"/>
    </source>
</evidence>
<comment type="similarity">
    <text evidence="2">Belongs to the GMC oxidoreductase family.</text>
</comment>
<keyword evidence="3" id="KW-0285">Flavoprotein</keyword>
<evidence type="ECO:0000313" key="8">
    <source>
        <dbReference type="EMBL" id="MQU33030.1"/>
    </source>
</evidence>
<dbReference type="Proteomes" id="UP000470186">
    <property type="component" value="Unassembled WGS sequence"/>
</dbReference>
<protein>
    <submittedName>
        <fullName evidence="9">FAD-dependent oxidoreductase</fullName>
    </submittedName>
</protein>
<dbReference type="Gene3D" id="3.50.50.60">
    <property type="entry name" value="FAD/NAD(P)-binding domain"/>
    <property type="match status" value="1"/>
</dbReference>
<evidence type="ECO:0000313" key="12">
    <source>
        <dbReference type="Proteomes" id="UP000470186"/>
    </source>
</evidence>
<accession>A0A6I1WT20</accession>
<dbReference type="AlphaFoldDB" id="A0A6I1WT20"/>
<dbReference type="Proteomes" id="UP000466863">
    <property type="component" value="Unassembled WGS sequence"/>
</dbReference>
<dbReference type="SUPFAM" id="SSF51905">
    <property type="entry name" value="FAD/NAD(P)-binding domain"/>
    <property type="match status" value="1"/>
</dbReference>
<dbReference type="PANTHER" id="PTHR42784">
    <property type="entry name" value="PYRANOSE 2-OXIDASE"/>
    <property type="match status" value="1"/>
</dbReference>
<evidence type="ECO:0000256" key="1">
    <source>
        <dbReference type="ARBA" id="ARBA00001974"/>
    </source>
</evidence>
<dbReference type="EMBL" id="WIVX01000088">
    <property type="protein sequence ID" value="MQU33030.1"/>
    <property type="molecule type" value="Genomic_DNA"/>
</dbReference>
<evidence type="ECO:0000313" key="7">
    <source>
        <dbReference type="EMBL" id="MQT73792.1"/>
    </source>
</evidence>
<evidence type="ECO:0000256" key="3">
    <source>
        <dbReference type="ARBA" id="ARBA00022630"/>
    </source>
</evidence>
<proteinExistence type="inferred from homology"/>
<keyword evidence="4" id="KW-0274">FAD</keyword>
<dbReference type="GO" id="GO:0016491">
    <property type="term" value="F:oxidoreductase activity"/>
    <property type="evidence" value="ECO:0007669"/>
    <property type="project" value="UniProtKB-KW"/>
</dbReference>
<dbReference type="Pfam" id="PF01266">
    <property type="entry name" value="DAO"/>
    <property type="match status" value="1"/>
</dbReference>